<dbReference type="Pfam" id="PF14361">
    <property type="entry name" value="RsbRD_N"/>
    <property type="match status" value="1"/>
</dbReference>
<evidence type="ECO:0000259" key="2">
    <source>
        <dbReference type="Pfam" id="PF13556"/>
    </source>
</evidence>
<dbReference type="InterPro" id="IPR025736">
    <property type="entry name" value="PucR_C-HTH_dom"/>
</dbReference>
<dbReference type="InterPro" id="IPR025751">
    <property type="entry name" value="RsbRD_N_dom"/>
</dbReference>
<dbReference type="InterPro" id="IPR042070">
    <property type="entry name" value="PucR_C-HTH_sf"/>
</dbReference>
<accession>A0ABS2TZV1</accession>
<dbReference type="PANTHER" id="PTHR33744">
    <property type="entry name" value="CARBOHYDRATE DIACID REGULATOR"/>
    <property type="match status" value="1"/>
</dbReference>
<comment type="caution">
    <text evidence="4">The sequence shown here is derived from an EMBL/GenBank/DDBJ whole genome shotgun (WGS) entry which is preliminary data.</text>
</comment>
<protein>
    <submittedName>
        <fullName evidence="4">Helix-turn-helix domain-containing protein</fullName>
    </submittedName>
</protein>
<dbReference type="EMBL" id="JADKYB010000021">
    <property type="protein sequence ID" value="MBM9508873.1"/>
    <property type="molecule type" value="Genomic_DNA"/>
</dbReference>
<feature type="region of interest" description="Disordered" evidence="1">
    <location>
        <begin position="494"/>
        <end position="515"/>
    </location>
</feature>
<proteinExistence type="predicted"/>
<feature type="compositionally biased region" description="Low complexity" evidence="1">
    <location>
        <begin position="39"/>
        <end position="53"/>
    </location>
</feature>
<keyword evidence="5" id="KW-1185">Reference proteome</keyword>
<dbReference type="Pfam" id="PF13556">
    <property type="entry name" value="HTH_30"/>
    <property type="match status" value="1"/>
</dbReference>
<feature type="domain" description="PucR C-terminal helix-turn-helix" evidence="2">
    <location>
        <begin position="453"/>
        <end position="497"/>
    </location>
</feature>
<evidence type="ECO:0000313" key="5">
    <source>
        <dbReference type="Proteomes" id="UP000749040"/>
    </source>
</evidence>
<feature type="region of interest" description="Disordered" evidence="1">
    <location>
        <begin position="1"/>
        <end position="133"/>
    </location>
</feature>
<dbReference type="Gene3D" id="1.10.10.2840">
    <property type="entry name" value="PucR C-terminal helix-turn-helix domain"/>
    <property type="match status" value="1"/>
</dbReference>
<organism evidence="4 5">
    <name type="scientific">Actinacidiphila acididurans</name>
    <dbReference type="NCBI Taxonomy" id="2784346"/>
    <lineage>
        <taxon>Bacteria</taxon>
        <taxon>Bacillati</taxon>
        <taxon>Actinomycetota</taxon>
        <taxon>Actinomycetes</taxon>
        <taxon>Kitasatosporales</taxon>
        <taxon>Streptomycetaceae</taxon>
        <taxon>Actinacidiphila</taxon>
    </lineage>
</organism>
<feature type="domain" description="RsbT co-antagonist protein RsbRD N-terminal" evidence="3">
    <location>
        <begin position="149"/>
        <end position="294"/>
    </location>
</feature>
<reference evidence="4 5" key="1">
    <citation type="submission" date="2021-01" db="EMBL/GenBank/DDBJ databases">
        <title>Streptomyces acididurans sp. nov., isolated from a peat swamp forest soil.</title>
        <authorList>
            <person name="Chantavorakit T."/>
            <person name="Duangmal K."/>
        </authorList>
    </citation>
    <scope>NUCLEOTIDE SEQUENCE [LARGE SCALE GENOMIC DNA]</scope>
    <source>
        <strain evidence="4 5">KK5PA1</strain>
    </source>
</reference>
<dbReference type="InterPro" id="IPR051448">
    <property type="entry name" value="CdaR-like_regulators"/>
</dbReference>
<feature type="compositionally biased region" description="Basic and acidic residues" evidence="1">
    <location>
        <begin position="1"/>
        <end position="10"/>
    </location>
</feature>
<feature type="compositionally biased region" description="Pro residues" evidence="1">
    <location>
        <begin position="120"/>
        <end position="129"/>
    </location>
</feature>
<feature type="compositionally biased region" description="Low complexity" evidence="1">
    <location>
        <begin position="100"/>
        <end position="109"/>
    </location>
</feature>
<evidence type="ECO:0000313" key="4">
    <source>
        <dbReference type="EMBL" id="MBM9508873.1"/>
    </source>
</evidence>
<gene>
    <name evidence="4" type="ORF">ITX44_30850</name>
</gene>
<evidence type="ECO:0000256" key="1">
    <source>
        <dbReference type="SAM" id="MobiDB-lite"/>
    </source>
</evidence>
<name>A0ABS2TZV1_9ACTN</name>
<sequence>MTMTHLDHRHNPNGSGRPQDGNRSGRPGIPPGLDDRDGPNNGNGPANPVAPNDLNGANNGSGSDNPAALGSPSDIESPSALDKPIGPEVPATPGKRNRPNNRNSPHNPSAPDSPTRPEAAPDPPGPPHPVAKTPHRALADVLHSMITDPSVVDEVVAAARTSPEVARLPVAENRRHVRVLLAAGLTTFERAYEGAGASGDRGEPVEEDPRAALLGADRAVQGVPLTGLLRGVQAGRRRALEIGVARGRSAGVPDAVLLDAMLHFDRHASAMERQVIEGYHTAELELARTARDARTQVLRRLLHGDPAVHPGAEEVLGAGLHPDVRYHCVLSDVAGPVQAHALERRLTVPGGLFGLVDGRLAGLTPRLPAQLDPDGPLLVVSPALTLAEVPAVYPLCERALRAADAAGLRGPHHLTDLAAETALAAQPDLARLLADRLLGALDPADGFHRELALTALAYLDHDRRLDRTAAALHVHPNTVRYRLAKLARATGAALDPPAPAGPDGGAPATGPAAGSAVPGTLRWWWALRTWLEG</sequence>
<feature type="compositionally biased region" description="Polar residues" evidence="1">
    <location>
        <begin position="55"/>
        <end position="64"/>
    </location>
</feature>
<evidence type="ECO:0000259" key="3">
    <source>
        <dbReference type="Pfam" id="PF14361"/>
    </source>
</evidence>
<dbReference type="PANTHER" id="PTHR33744:SF1">
    <property type="entry name" value="DNA-BINDING TRANSCRIPTIONAL ACTIVATOR ADER"/>
    <property type="match status" value="1"/>
</dbReference>
<feature type="compositionally biased region" description="Low complexity" evidence="1">
    <location>
        <begin position="505"/>
        <end position="515"/>
    </location>
</feature>
<dbReference type="Proteomes" id="UP000749040">
    <property type="component" value="Unassembled WGS sequence"/>
</dbReference>